<accession>A0ABM1T2V3</accession>
<dbReference type="PANTHER" id="PTHR16091:SF1">
    <property type="entry name" value="TETRATRICOPEPTIDE REPEAT PROTEIN 17"/>
    <property type="match status" value="1"/>
</dbReference>
<dbReference type="PANTHER" id="PTHR16091">
    <property type="entry name" value="TTC17 PROTEIN"/>
    <property type="match status" value="1"/>
</dbReference>
<dbReference type="PROSITE" id="PS50005">
    <property type="entry name" value="TPR"/>
    <property type="match status" value="1"/>
</dbReference>
<gene>
    <name evidence="4" type="primary">LOC106466482</name>
</gene>
<dbReference type="InterPro" id="IPR011990">
    <property type="entry name" value="TPR-like_helical_dom_sf"/>
</dbReference>
<name>A0ABM1T2V3_LIMPO</name>
<evidence type="ECO:0000256" key="2">
    <source>
        <dbReference type="SAM" id="MobiDB-lite"/>
    </source>
</evidence>
<dbReference type="Gene3D" id="1.25.40.10">
    <property type="entry name" value="Tetratricopeptide repeat domain"/>
    <property type="match status" value="2"/>
</dbReference>
<feature type="repeat" description="TPR" evidence="1">
    <location>
        <begin position="223"/>
        <end position="256"/>
    </location>
</feature>
<dbReference type="GeneID" id="106466482"/>
<sequence length="719" mass="80978">MPKFPPIYPRKLTAEEEILMWQFLDPNWPPKDECVNHIKSFPQVKDFPSLFMSARNKGFDVSAFLGEKQNLGPEDEHPLPWYPPLCDRILPLDHVDFLDTLNSVKNRDRLPINIPDPSIRTAFLEEAASFKPKEEEIGQRILTALKREIGPSWLLYNLGSLYWRALGDVPNSVECLRRALHTVPEHFSDVVLVNLATLLFKANQLEDAVTTAYQALSISKTEPITHFLLANLNALKGNLTGAIQHYRRTLQLEPSNTSVLRFYQIVKCYHRRNVKILKNEGEIFSKAHNEMCRPKPSLDSPSQSWSCYEDQLTSYNLFVEDVNSDLEEYKVSSHEMTGSSCKPSEENYKKETRGQETEGRNSPSIRDNQGTDEASSVLEESVTSFDASSSIGQVNLQNLKNKVRLKVSVSGRPEQLNGEGYGSENSRASPSMEDKTNYYEEPQDKSAQMTLSESSIVDDPYPSILVDPTVHPYLTVASVAECARIKKINLKQFTSTWLSVSAKNIHVSQHLVSTTNAIGHNLKPYCDSSFPVSLLTLDHLAGVRQRHLLKFTPETGLREAFLTLGGDFFDTNIDVMATRVALSLTRNSTSWVLTTLAALYWRVTGEANQSVNCLRVALHSAPREMKDIPLISLANILHRVGLLNDALIVANMALEISPDIVVIHFSIANIYAAMDDLARATAFYESTLARQMSFEPARERLRWIQCNAVYEGTIHTSEE</sequence>
<dbReference type="SMART" id="SM00028">
    <property type="entry name" value="TPR"/>
    <property type="match status" value="5"/>
</dbReference>
<feature type="region of interest" description="Disordered" evidence="2">
    <location>
        <begin position="330"/>
        <end position="381"/>
    </location>
</feature>
<feature type="compositionally biased region" description="Polar residues" evidence="2">
    <location>
        <begin position="360"/>
        <end position="374"/>
    </location>
</feature>
<keyword evidence="3" id="KW-1185">Reference proteome</keyword>
<dbReference type="Proteomes" id="UP000694941">
    <property type="component" value="Unplaced"/>
</dbReference>
<dbReference type="InterPro" id="IPR052630">
    <property type="entry name" value="TTC17"/>
</dbReference>
<dbReference type="SUPFAM" id="SSF48452">
    <property type="entry name" value="TPR-like"/>
    <property type="match status" value="1"/>
</dbReference>
<dbReference type="InterPro" id="IPR019734">
    <property type="entry name" value="TPR_rpt"/>
</dbReference>
<reference evidence="4" key="1">
    <citation type="submission" date="2025-08" db="UniProtKB">
        <authorList>
            <consortium name="RefSeq"/>
        </authorList>
    </citation>
    <scope>IDENTIFICATION</scope>
    <source>
        <tissue evidence="4">Muscle</tissue>
    </source>
</reference>
<evidence type="ECO:0000256" key="1">
    <source>
        <dbReference type="PROSITE-ProRule" id="PRU00339"/>
    </source>
</evidence>
<feature type="compositionally biased region" description="Basic and acidic residues" evidence="2">
    <location>
        <begin position="343"/>
        <end position="359"/>
    </location>
</feature>
<protein>
    <submittedName>
        <fullName evidence="4">Tetratricopeptide repeat protein 17-like</fullName>
    </submittedName>
</protein>
<dbReference type="RefSeq" id="XP_022250209.1">
    <property type="nucleotide sequence ID" value="XM_022394501.1"/>
</dbReference>
<organism evidence="3 4">
    <name type="scientific">Limulus polyphemus</name>
    <name type="common">Atlantic horseshoe crab</name>
    <dbReference type="NCBI Taxonomy" id="6850"/>
    <lineage>
        <taxon>Eukaryota</taxon>
        <taxon>Metazoa</taxon>
        <taxon>Ecdysozoa</taxon>
        <taxon>Arthropoda</taxon>
        <taxon>Chelicerata</taxon>
        <taxon>Merostomata</taxon>
        <taxon>Xiphosura</taxon>
        <taxon>Limulidae</taxon>
        <taxon>Limulus</taxon>
    </lineage>
</organism>
<evidence type="ECO:0000313" key="3">
    <source>
        <dbReference type="Proteomes" id="UP000694941"/>
    </source>
</evidence>
<proteinExistence type="predicted"/>
<feature type="region of interest" description="Disordered" evidence="2">
    <location>
        <begin position="410"/>
        <end position="436"/>
    </location>
</feature>
<evidence type="ECO:0000313" key="4">
    <source>
        <dbReference type="RefSeq" id="XP_022250209.1"/>
    </source>
</evidence>
<keyword evidence="1" id="KW-0802">TPR repeat</keyword>